<dbReference type="Gene3D" id="3.40.710.10">
    <property type="entry name" value="DD-peptidase/beta-lactamase superfamily"/>
    <property type="match status" value="1"/>
</dbReference>
<evidence type="ECO:0000313" key="2">
    <source>
        <dbReference type="EMBL" id="MDQ7936947.1"/>
    </source>
</evidence>
<organism evidence="2 3">
    <name type="scientific">Lactiplantibacillus brownii</name>
    <dbReference type="NCBI Taxonomy" id="3069269"/>
    <lineage>
        <taxon>Bacteria</taxon>
        <taxon>Bacillati</taxon>
        <taxon>Bacillota</taxon>
        <taxon>Bacilli</taxon>
        <taxon>Lactobacillales</taxon>
        <taxon>Lactobacillaceae</taxon>
        <taxon>Lactiplantibacillus</taxon>
    </lineage>
</organism>
<dbReference type="InterPro" id="IPR001466">
    <property type="entry name" value="Beta-lactam-related"/>
</dbReference>
<evidence type="ECO:0000313" key="3">
    <source>
        <dbReference type="Proteomes" id="UP001227831"/>
    </source>
</evidence>
<gene>
    <name evidence="2" type="ORF">RA086_04730</name>
</gene>
<dbReference type="PANTHER" id="PTHR46825:SF9">
    <property type="entry name" value="BETA-LACTAMASE-RELATED DOMAIN-CONTAINING PROTEIN"/>
    <property type="match status" value="1"/>
</dbReference>
<protein>
    <submittedName>
        <fullName evidence="2">Serine hydrolase domain-containing protein</fullName>
        <ecNumber evidence="2">3.1.1.103</ecNumber>
    </submittedName>
</protein>
<reference evidence="2 3" key="1">
    <citation type="journal article" date="2023" name="Int. J. Syst. Evol. Microbiol.">
        <title>Lactiplantibacillus brownii sp. nov., a novel psychrotolerant species isolated from sauerkraut.</title>
        <authorList>
            <person name="Heng Y.C."/>
            <person name="Silvaraju S."/>
            <person name="Lee J.K.Y."/>
            <person name="Kittelmann S."/>
        </authorList>
    </citation>
    <scope>NUCLEOTIDE SEQUENCE [LARGE SCALE GENOMIC DNA]</scope>
    <source>
        <strain evidence="2 3">WILCCON 0030</strain>
    </source>
</reference>
<evidence type="ECO:0000259" key="1">
    <source>
        <dbReference type="Pfam" id="PF00144"/>
    </source>
</evidence>
<keyword evidence="3" id="KW-1185">Reference proteome</keyword>
<feature type="domain" description="Beta-lactamase-related" evidence="1">
    <location>
        <begin position="73"/>
        <end position="325"/>
    </location>
</feature>
<sequence>MKRQQLIIAAIVGGLLLAGISGVVFKQVATEKPIHRDTNRASIVVKKPQPAPKKAPKVVHHAGNYTKAQAIAKIDTLIKNGHIMGTLLITNNGPAGVVTRTYGYADVASAKLSSANEVYPLASLQKALTGAVVQCLINQGKLRMTTPLSKYFPQIPYAQNITVRDLLDHRSGIRMGEPAPTTVLPDEAAQIKFTVTHLTSTNNHAYAYSNANFTLLAGMIRRATGQSYLTNLKTFVLKPLGMRHTFAYNQIPVNTVDPEAYQLTSGDSRPVTISKALQSSELGCGSLYSSVGDYYKFINALLTGKLVGHAGFNELSAQQQLNYAAGIYYLGDGNIRIGGSDNSFNTYYMGTTSGKIGVVLFDNQGNFRGDNGIGYEIQAILAKSDLF</sequence>
<dbReference type="SUPFAM" id="SSF56601">
    <property type="entry name" value="beta-lactamase/transpeptidase-like"/>
    <property type="match status" value="1"/>
</dbReference>
<dbReference type="Pfam" id="PF00144">
    <property type="entry name" value="Beta-lactamase"/>
    <property type="match status" value="1"/>
</dbReference>
<dbReference type="PANTHER" id="PTHR46825">
    <property type="entry name" value="D-ALANYL-D-ALANINE-CARBOXYPEPTIDASE/ENDOPEPTIDASE AMPH"/>
    <property type="match status" value="1"/>
</dbReference>
<comment type="caution">
    <text evidence="2">The sequence shown here is derived from an EMBL/GenBank/DDBJ whole genome shotgun (WGS) entry which is preliminary data.</text>
</comment>
<accession>A0ABU1A7L8</accession>
<proteinExistence type="predicted"/>
<dbReference type="EMBL" id="JAVCWF010000001">
    <property type="protein sequence ID" value="MDQ7936947.1"/>
    <property type="molecule type" value="Genomic_DNA"/>
</dbReference>
<dbReference type="EC" id="3.1.1.103" evidence="2"/>
<keyword evidence="2" id="KW-0378">Hydrolase</keyword>
<dbReference type="RefSeq" id="WP_308702732.1">
    <property type="nucleotide sequence ID" value="NZ_AP027463.1"/>
</dbReference>
<dbReference type="GO" id="GO:0016787">
    <property type="term" value="F:hydrolase activity"/>
    <property type="evidence" value="ECO:0007669"/>
    <property type="project" value="UniProtKB-KW"/>
</dbReference>
<dbReference type="Proteomes" id="UP001227831">
    <property type="component" value="Unassembled WGS sequence"/>
</dbReference>
<dbReference type="InterPro" id="IPR012338">
    <property type="entry name" value="Beta-lactam/transpept-like"/>
</dbReference>
<name>A0ABU1A7L8_9LACO</name>
<dbReference type="InterPro" id="IPR050491">
    <property type="entry name" value="AmpC-like"/>
</dbReference>